<evidence type="ECO:0000256" key="1">
    <source>
        <dbReference type="SAM" id="SignalP"/>
    </source>
</evidence>
<dbReference type="Gene3D" id="2.120.10.30">
    <property type="entry name" value="TolB, C-terminal domain"/>
    <property type="match status" value="1"/>
</dbReference>
<dbReference type="SUPFAM" id="SSF63829">
    <property type="entry name" value="Calcium-dependent phosphotriesterase"/>
    <property type="match status" value="1"/>
</dbReference>
<keyword evidence="1" id="KW-0732">Signal</keyword>
<evidence type="ECO:0008006" key="4">
    <source>
        <dbReference type="Google" id="ProtNLM"/>
    </source>
</evidence>
<dbReference type="RefSeq" id="WP_132122097.1">
    <property type="nucleotide sequence ID" value="NZ_SLWS01000007.1"/>
</dbReference>
<organism evidence="2 3">
    <name type="scientific">Actinocrispum wychmicini</name>
    <dbReference type="NCBI Taxonomy" id="1213861"/>
    <lineage>
        <taxon>Bacteria</taxon>
        <taxon>Bacillati</taxon>
        <taxon>Actinomycetota</taxon>
        <taxon>Actinomycetes</taxon>
        <taxon>Pseudonocardiales</taxon>
        <taxon>Pseudonocardiaceae</taxon>
        <taxon>Actinocrispum</taxon>
    </lineage>
</organism>
<dbReference type="OrthoDB" id="504981at2"/>
<name>A0A4R2JBY6_9PSEU</name>
<dbReference type="Proteomes" id="UP000295680">
    <property type="component" value="Unassembled WGS sequence"/>
</dbReference>
<sequence>MRTTMGRLATATLLSAALGAAAPAAADAGSAGPDFGHRPPGLIEVHAPALLPESVGYDSISNQFIVGSVRNGTVSTVRTDGSIQTLVDDPQLVSTAGVRVDELRRRVLVTNLDLGVGVHSSPDTVFRLSGLGSYGIDDGATNWYVDLAAVAHDGGLHFANEIAIAPDGTAYVTDGAAPIIYRVGVTGHADVLVRDDRLAGNGSLPGTPPNFGLTAVAWAPGNLLVVTKADGTVWRVPVGAPAALSQVALSGGLLTFVDDVRTLPDGSLAAISNGFGGPTGAVQTISPYNGWRKATVTSTIVLNEVLPTGITAGPSGTTYVLFGHIADFGAGHPSDTFTLRKVQINTD</sequence>
<dbReference type="EMBL" id="SLWS01000007">
    <property type="protein sequence ID" value="TCO55917.1"/>
    <property type="molecule type" value="Genomic_DNA"/>
</dbReference>
<reference evidence="2 3" key="1">
    <citation type="submission" date="2019-03" db="EMBL/GenBank/DDBJ databases">
        <title>Genomic Encyclopedia of Type Strains, Phase IV (KMG-IV): sequencing the most valuable type-strain genomes for metagenomic binning, comparative biology and taxonomic classification.</title>
        <authorList>
            <person name="Goeker M."/>
        </authorList>
    </citation>
    <scope>NUCLEOTIDE SEQUENCE [LARGE SCALE GENOMIC DNA]</scope>
    <source>
        <strain evidence="2 3">DSM 45934</strain>
    </source>
</reference>
<gene>
    <name evidence="2" type="ORF">EV192_107340</name>
</gene>
<dbReference type="PANTHER" id="PTHR31460">
    <property type="match status" value="1"/>
</dbReference>
<keyword evidence="3" id="KW-1185">Reference proteome</keyword>
<accession>A0A4R2JBY6</accession>
<comment type="caution">
    <text evidence="2">The sequence shown here is derived from an EMBL/GenBank/DDBJ whole genome shotgun (WGS) entry which is preliminary data.</text>
</comment>
<feature type="chain" id="PRO_5020483768" description="Sugar lactone lactonase YvrE" evidence="1">
    <location>
        <begin position="27"/>
        <end position="347"/>
    </location>
</feature>
<dbReference type="InterPro" id="IPR011042">
    <property type="entry name" value="6-blade_b-propeller_TolB-like"/>
</dbReference>
<dbReference type="AlphaFoldDB" id="A0A4R2JBY6"/>
<protein>
    <recommendedName>
        <fullName evidence="4">Sugar lactone lactonase YvrE</fullName>
    </recommendedName>
</protein>
<feature type="signal peptide" evidence="1">
    <location>
        <begin position="1"/>
        <end position="26"/>
    </location>
</feature>
<evidence type="ECO:0000313" key="2">
    <source>
        <dbReference type="EMBL" id="TCO55917.1"/>
    </source>
</evidence>
<dbReference type="PANTHER" id="PTHR31460:SF3">
    <property type="entry name" value="MESOCENTIN"/>
    <property type="match status" value="1"/>
</dbReference>
<dbReference type="InterPro" id="IPR053224">
    <property type="entry name" value="Sensory_adhesion_molecule"/>
</dbReference>
<evidence type="ECO:0000313" key="3">
    <source>
        <dbReference type="Proteomes" id="UP000295680"/>
    </source>
</evidence>
<proteinExistence type="predicted"/>